<reference evidence="1 2" key="1">
    <citation type="journal article" date="2023" name="Plants (Basel)">
        <title>Bridging the Gap: Combining Genomics and Transcriptomics Approaches to Understand Stylosanthes scabra, an Orphan Legume from the Brazilian Caatinga.</title>
        <authorList>
            <person name="Ferreira-Neto J.R.C."/>
            <person name="da Silva M.D."/>
            <person name="Binneck E."/>
            <person name="de Melo N.F."/>
            <person name="da Silva R.H."/>
            <person name="de Melo A.L.T.M."/>
            <person name="Pandolfi V."/>
            <person name="Bustamante F.O."/>
            <person name="Brasileiro-Vidal A.C."/>
            <person name="Benko-Iseppon A.M."/>
        </authorList>
    </citation>
    <scope>NUCLEOTIDE SEQUENCE [LARGE SCALE GENOMIC DNA]</scope>
    <source>
        <tissue evidence="1">Leaves</tissue>
    </source>
</reference>
<name>A0ABU6RYH2_9FABA</name>
<dbReference type="Proteomes" id="UP001341840">
    <property type="component" value="Unassembled WGS sequence"/>
</dbReference>
<proteinExistence type="predicted"/>
<feature type="non-terminal residue" evidence="1">
    <location>
        <position position="1"/>
    </location>
</feature>
<organism evidence="1 2">
    <name type="scientific">Stylosanthes scabra</name>
    <dbReference type="NCBI Taxonomy" id="79078"/>
    <lineage>
        <taxon>Eukaryota</taxon>
        <taxon>Viridiplantae</taxon>
        <taxon>Streptophyta</taxon>
        <taxon>Embryophyta</taxon>
        <taxon>Tracheophyta</taxon>
        <taxon>Spermatophyta</taxon>
        <taxon>Magnoliopsida</taxon>
        <taxon>eudicotyledons</taxon>
        <taxon>Gunneridae</taxon>
        <taxon>Pentapetalae</taxon>
        <taxon>rosids</taxon>
        <taxon>fabids</taxon>
        <taxon>Fabales</taxon>
        <taxon>Fabaceae</taxon>
        <taxon>Papilionoideae</taxon>
        <taxon>50 kb inversion clade</taxon>
        <taxon>dalbergioids sensu lato</taxon>
        <taxon>Dalbergieae</taxon>
        <taxon>Pterocarpus clade</taxon>
        <taxon>Stylosanthes</taxon>
    </lineage>
</organism>
<accession>A0ABU6RYH2</accession>
<keyword evidence="2" id="KW-1185">Reference proteome</keyword>
<dbReference type="EMBL" id="JASCZI010034196">
    <property type="protein sequence ID" value="MED6129217.1"/>
    <property type="molecule type" value="Genomic_DNA"/>
</dbReference>
<evidence type="ECO:0000313" key="2">
    <source>
        <dbReference type="Proteomes" id="UP001341840"/>
    </source>
</evidence>
<protein>
    <submittedName>
        <fullName evidence="1">Uncharacterized protein</fullName>
    </submittedName>
</protein>
<gene>
    <name evidence="1" type="ORF">PIB30_105801</name>
</gene>
<sequence length="115" mass="12881">VTKFSKSFSLFCRRPQNSDLAKSSKGGKLCGSSSLHILVDGEGLLLIQSTIAKGEAVDFWVLQRPWGSGFRLRPLLGSALRYGVQILVRWNILGKMRLSEEYKCGVVFEWPIRHG</sequence>
<comment type="caution">
    <text evidence="1">The sequence shown here is derived from an EMBL/GenBank/DDBJ whole genome shotgun (WGS) entry which is preliminary data.</text>
</comment>
<evidence type="ECO:0000313" key="1">
    <source>
        <dbReference type="EMBL" id="MED6129217.1"/>
    </source>
</evidence>